<keyword evidence="3" id="KW-1185">Reference proteome</keyword>
<evidence type="ECO:0000313" key="2">
    <source>
        <dbReference type="EMBL" id="GGT63073.1"/>
    </source>
</evidence>
<keyword evidence="1" id="KW-0812">Transmembrane</keyword>
<dbReference type="EMBL" id="BMSA01000013">
    <property type="protein sequence ID" value="GGT63073.1"/>
    <property type="molecule type" value="Genomic_DNA"/>
</dbReference>
<protein>
    <submittedName>
        <fullName evidence="2">Uncharacterized protein</fullName>
    </submittedName>
</protein>
<evidence type="ECO:0000313" key="3">
    <source>
        <dbReference type="Proteomes" id="UP000646776"/>
    </source>
</evidence>
<gene>
    <name evidence="2" type="ORF">GCM10010226_46180</name>
</gene>
<feature type="transmembrane region" description="Helical" evidence="1">
    <location>
        <begin position="51"/>
        <end position="76"/>
    </location>
</feature>
<sequence length="82" mass="8523">MELGRPAGRTIGGLPVPGAVPLTSHAESRCLSLLDMDMPKSDDYARTSVRLTMWGCLAGLAVALAVPVYMVVAVLLGGMPTP</sequence>
<evidence type="ECO:0000256" key="1">
    <source>
        <dbReference type="SAM" id="Phobius"/>
    </source>
</evidence>
<proteinExistence type="predicted"/>
<name>A0A918HHA3_9ACTN</name>
<accession>A0A918HHA3</accession>
<reference evidence="2" key="1">
    <citation type="journal article" date="2014" name="Int. J. Syst. Evol. Microbiol.">
        <title>Complete genome sequence of Corynebacterium casei LMG S-19264T (=DSM 44701T), isolated from a smear-ripened cheese.</title>
        <authorList>
            <consortium name="US DOE Joint Genome Institute (JGI-PGF)"/>
            <person name="Walter F."/>
            <person name="Albersmeier A."/>
            <person name="Kalinowski J."/>
            <person name="Ruckert C."/>
        </authorList>
    </citation>
    <scope>NUCLEOTIDE SEQUENCE</scope>
    <source>
        <strain evidence="2">JCM 4125</strain>
    </source>
</reference>
<dbReference type="Proteomes" id="UP000646776">
    <property type="component" value="Unassembled WGS sequence"/>
</dbReference>
<comment type="caution">
    <text evidence="2">The sequence shown here is derived from an EMBL/GenBank/DDBJ whole genome shotgun (WGS) entry which is preliminary data.</text>
</comment>
<reference evidence="2" key="2">
    <citation type="submission" date="2020-09" db="EMBL/GenBank/DDBJ databases">
        <authorList>
            <person name="Sun Q."/>
            <person name="Ohkuma M."/>
        </authorList>
    </citation>
    <scope>NUCLEOTIDE SEQUENCE</scope>
    <source>
        <strain evidence="2">JCM 4125</strain>
    </source>
</reference>
<organism evidence="2 3">
    <name type="scientific">Streptomyces phaeofaciens</name>
    <dbReference type="NCBI Taxonomy" id="68254"/>
    <lineage>
        <taxon>Bacteria</taxon>
        <taxon>Bacillati</taxon>
        <taxon>Actinomycetota</taxon>
        <taxon>Actinomycetes</taxon>
        <taxon>Kitasatosporales</taxon>
        <taxon>Streptomycetaceae</taxon>
        <taxon>Streptomyces</taxon>
    </lineage>
</organism>
<keyword evidence="1" id="KW-1133">Transmembrane helix</keyword>
<dbReference type="AlphaFoldDB" id="A0A918HHA3"/>
<keyword evidence="1" id="KW-0472">Membrane</keyword>